<feature type="compositionally biased region" description="Low complexity" evidence="1">
    <location>
        <begin position="9"/>
        <end position="22"/>
    </location>
</feature>
<keyword evidence="2" id="KW-1133">Transmembrane helix</keyword>
<keyword evidence="2" id="KW-0472">Membrane</keyword>
<keyword evidence="2" id="KW-0812">Transmembrane</keyword>
<name>A0AAD2GXT7_9AGAR</name>
<dbReference type="Proteomes" id="UP001295794">
    <property type="component" value="Unassembled WGS sequence"/>
</dbReference>
<gene>
    <name evidence="3" type="ORF">MYCIT1_LOCUS7571</name>
</gene>
<keyword evidence="4" id="KW-1185">Reference proteome</keyword>
<comment type="caution">
    <text evidence="3">The sequence shown here is derived from an EMBL/GenBank/DDBJ whole genome shotgun (WGS) entry which is preliminary data.</text>
</comment>
<dbReference type="AlphaFoldDB" id="A0AAD2GXT7"/>
<feature type="transmembrane region" description="Helical" evidence="2">
    <location>
        <begin position="74"/>
        <end position="92"/>
    </location>
</feature>
<protein>
    <submittedName>
        <fullName evidence="3">Uncharacterized protein</fullName>
    </submittedName>
</protein>
<evidence type="ECO:0000256" key="2">
    <source>
        <dbReference type="SAM" id="Phobius"/>
    </source>
</evidence>
<reference evidence="3" key="1">
    <citation type="submission" date="2023-11" db="EMBL/GenBank/DDBJ databases">
        <authorList>
            <person name="De Vega J J."/>
            <person name="De Vega J J."/>
        </authorList>
    </citation>
    <scope>NUCLEOTIDE SEQUENCE</scope>
</reference>
<accession>A0AAD2GXT7</accession>
<evidence type="ECO:0000313" key="4">
    <source>
        <dbReference type="Proteomes" id="UP001295794"/>
    </source>
</evidence>
<organism evidence="3 4">
    <name type="scientific">Mycena citricolor</name>
    <dbReference type="NCBI Taxonomy" id="2018698"/>
    <lineage>
        <taxon>Eukaryota</taxon>
        <taxon>Fungi</taxon>
        <taxon>Dikarya</taxon>
        <taxon>Basidiomycota</taxon>
        <taxon>Agaricomycotina</taxon>
        <taxon>Agaricomycetes</taxon>
        <taxon>Agaricomycetidae</taxon>
        <taxon>Agaricales</taxon>
        <taxon>Marasmiineae</taxon>
        <taxon>Mycenaceae</taxon>
        <taxon>Mycena</taxon>
    </lineage>
</organism>
<sequence>MIIDESEEPSSSVKSPTEVSSTAFNQTEAGVGPLQQLLPPPYVSYQAVLPPVVTSPPRRQKQRWARLHKTRRRLAFASIALNCLFFLLLLRITRRERTTERMGRDKHGDTDITIPPILPVIPVAKPDPRSGKCVASATWSNATFISPDDDSPFNTTSHASFTFPDASSAMFLIAQGAQLGGHLQVVATSPHALPRVDIQARYCSARVLDRSAVCQMEQKKTGSVGLGIFTPHAFDGQSATDALDFTITLFLPTSSDPGSNSAVYNLETNLPQFSQSFDALRDVVRFDQLKIEGRGKPIHAKSVFANNATVMNANAKISGSFETSSSLILSTTNAPVLSSIKLHHRNIFKTTHLRIETCNAEIDAPISLFTTAANGQGGRFNISATTTNAPMTMTFPSAPARSILHLDAETKNSPASVWLNEAFEGDFTLFSNVVLVDQLPYVDIRKLRTVDWQSDLKRLGFVKGEVRWKMPILGGAKKPLGSVRISTNNSFLKLHV</sequence>
<evidence type="ECO:0000313" key="3">
    <source>
        <dbReference type="EMBL" id="CAK5266069.1"/>
    </source>
</evidence>
<dbReference type="EMBL" id="CAVNYO010000106">
    <property type="protein sequence ID" value="CAK5266069.1"/>
    <property type="molecule type" value="Genomic_DNA"/>
</dbReference>
<proteinExistence type="predicted"/>
<feature type="region of interest" description="Disordered" evidence="1">
    <location>
        <begin position="1"/>
        <end position="26"/>
    </location>
</feature>
<evidence type="ECO:0000256" key="1">
    <source>
        <dbReference type="SAM" id="MobiDB-lite"/>
    </source>
</evidence>